<evidence type="ECO:0000256" key="5">
    <source>
        <dbReference type="SAM" id="Phobius"/>
    </source>
</evidence>
<dbReference type="EMBL" id="JBHRTL010000001">
    <property type="protein sequence ID" value="MFC3153606.1"/>
    <property type="molecule type" value="Genomic_DNA"/>
</dbReference>
<evidence type="ECO:0000256" key="4">
    <source>
        <dbReference type="ARBA" id="ARBA00023136"/>
    </source>
</evidence>
<dbReference type="Pfam" id="PF01988">
    <property type="entry name" value="VIT1"/>
    <property type="match status" value="1"/>
</dbReference>
<feature type="transmembrane region" description="Helical" evidence="5">
    <location>
        <begin position="229"/>
        <end position="251"/>
    </location>
</feature>
<feature type="transmembrane region" description="Helical" evidence="5">
    <location>
        <begin position="200"/>
        <end position="217"/>
    </location>
</feature>
<sequence>MSSPITPAERELLMARHAPARIAKRLAQGPSQNYLRDFIYGAIDGAITTFAIVAGVAGAGLSATVVIVLGLANLLADGFSMAVSNYLGVRAENQLRDKTRRQEMREIALYPEGEREEVRQIFLAKGFEGAALESIVDTITGDERLWVDTMLQDEHGLTLESPSAYKAAAVTFVAFISLGALPLLPFLVNAMSAGVIAQPYLYSCLLTGVSFVLVGAAKGAQVGSSRWVAALETLLMGGAAALLAYGVGYGLNGLIA</sequence>
<dbReference type="Proteomes" id="UP001595548">
    <property type="component" value="Unassembled WGS sequence"/>
</dbReference>
<dbReference type="RefSeq" id="WP_382413450.1">
    <property type="nucleotide sequence ID" value="NZ_AP031500.1"/>
</dbReference>
<keyword evidence="3 5" id="KW-1133">Transmembrane helix</keyword>
<keyword evidence="2 5" id="KW-0812">Transmembrane</keyword>
<gene>
    <name evidence="6" type="ORF">ACFOEB_00185</name>
</gene>
<dbReference type="PANTHER" id="PTHR31851">
    <property type="entry name" value="FE(2+)/MN(2+) TRANSPORTER PCL1"/>
    <property type="match status" value="1"/>
</dbReference>
<proteinExistence type="predicted"/>
<keyword evidence="4 5" id="KW-0472">Membrane</keyword>
<dbReference type="InterPro" id="IPR008217">
    <property type="entry name" value="Ccc1_fam"/>
</dbReference>
<comment type="subcellular location">
    <subcellularLocation>
        <location evidence="1">Endomembrane system</location>
        <topology evidence="1">Multi-pass membrane protein</topology>
    </subcellularLocation>
</comment>
<evidence type="ECO:0000256" key="1">
    <source>
        <dbReference type="ARBA" id="ARBA00004127"/>
    </source>
</evidence>
<comment type="caution">
    <text evidence="6">The sequence shown here is derived from an EMBL/GenBank/DDBJ whole genome shotgun (WGS) entry which is preliminary data.</text>
</comment>
<feature type="transmembrane region" description="Helical" evidence="5">
    <location>
        <begin position="167"/>
        <end position="188"/>
    </location>
</feature>
<accession>A0ABV7HLU5</accession>
<keyword evidence="7" id="KW-1185">Reference proteome</keyword>
<reference evidence="7" key="1">
    <citation type="journal article" date="2019" name="Int. J. Syst. Evol. Microbiol.">
        <title>The Global Catalogue of Microorganisms (GCM) 10K type strain sequencing project: providing services to taxonomists for standard genome sequencing and annotation.</title>
        <authorList>
            <consortium name="The Broad Institute Genomics Platform"/>
            <consortium name="The Broad Institute Genome Sequencing Center for Infectious Disease"/>
            <person name="Wu L."/>
            <person name="Ma J."/>
        </authorList>
    </citation>
    <scope>NUCLEOTIDE SEQUENCE [LARGE SCALE GENOMIC DNA]</scope>
    <source>
        <strain evidence="7">KCTC 52141</strain>
    </source>
</reference>
<evidence type="ECO:0000256" key="2">
    <source>
        <dbReference type="ARBA" id="ARBA00022692"/>
    </source>
</evidence>
<evidence type="ECO:0000313" key="6">
    <source>
        <dbReference type="EMBL" id="MFC3153606.1"/>
    </source>
</evidence>
<organism evidence="6 7">
    <name type="scientific">Gilvimarinus japonicus</name>
    <dbReference type="NCBI Taxonomy" id="1796469"/>
    <lineage>
        <taxon>Bacteria</taxon>
        <taxon>Pseudomonadati</taxon>
        <taxon>Pseudomonadota</taxon>
        <taxon>Gammaproteobacteria</taxon>
        <taxon>Cellvibrionales</taxon>
        <taxon>Cellvibrionaceae</taxon>
        <taxon>Gilvimarinus</taxon>
    </lineage>
</organism>
<name>A0ABV7HLU5_9GAMM</name>
<evidence type="ECO:0000313" key="7">
    <source>
        <dbReference type="Proteomes" id="UP001595548"/>
    </source>
</evidence>
<protein>
    <submittedName>
        <fullName evidence="6">VIT1/CCC1 transporter family protein</fullName>
    </submittedName>
</protein>
<evidence type="ECO:0000256" key="3">
    <source>
        <dbReference type="ARBA" id="ARBA00022989"/>
    </source>
</evidence>